<dbReference type="GO" id="GO:0009253">
    <property type="term" value="P:peptidoglycan catabolic process"/>
    <property type="evidence" value="ECO:0007669"/>
    <property type="project" value="InterPro"/>
</dbReference>
<keyword evidence="3" id="KW-0326">Glycosidase</keyword>
<keyword evidence="2 3" id="KW-0081">Bacteriolytic enzyme</keyword>
<evidence type="ECO:0000313" key="5">
    <source>
        <dbReference type="Proteomes" id="UP000239406"/>
    </source>
</evidence>
<dbReference type="GO" id="GO:0042742">
    <property type="term" value="P:defense response to bacterium"/>
    <property type="evidence" value="ECO:0007669"/>
    <property type="project" value="UniProtKB-KW"/>
</dbReference>
<dbReference type="RefSeq" id="WP_104355673.1">
    <property type="nucleotide sequence ID" value="NZ_CP064338.1"/>
</dbReference>
<organism evidence="4 5">
    <name type="scientific">Caldimonas thermodepolymerans</name>
    <dbReference type="NCBI Taxonomy" id="215580"/>
    <lineage>
        <taxon>Bacteria</taxon>
        <taxon>Pseudomonadati</taxon>
        <taxon>Pseudomonadota</taxon>
        <taxon>Betaproteobacteria</taxon>
        <taxon>Burkholderiales</taxon>
        <taxon>Sphaerotilaceae</taxon>
        <taxon>Caldimonas</taxon>
    </lineage>
</organism>
<dbReference type="Pfam" id="PF00959">
    <property type="entry name" value="Phage_lysozyme"/>
    <property type="match status" value="1"/>
</dbReference>
<dbReference type="AlphaFoldDB" id="A0A2S5T942"/>
<evidence type="ECO:0000313" key="4">
    <source>
        <dbReference type="EMBL" id="PPE71479.1"/>
    </source>
</evidence>
<dbReference type="InterPro" id="IPR023347">
    <property type="entry name" value="Lysozyme_dom_sf"/>
</dbReference>
<keyword evidence="3" id="KW-0378">Hydrolase</keyword>
<gene>
    <name evidence="4" type="ORF">C1702_00295</name>
</gene>
<evidence type="ECO:0000256" key="1">
    <source>
        <dbReference type="ARBA" id="ARBA00022529"/>
    </source>
</evidence>
<protein>
    <recommendedName>
        <fullName evidence="3">Lysozyme</fullName>
        <ecNumber evidence="3">3.2.1.17</ecNumber>
    </recommendedName>
</protein>
<dbReference type="GO" id="GO:0016998">
    <property type="term" value="P:cell wall macromolecule catabolic process"/>
    <property type="evidence" value="ECO:0007669"/>
    <property type="project" value="InterPro"/>
</dbReference>
<dbReference type="InterPro" id="IPR023346">
    <property type="entry name" value="Lysozyme-like_dom_sf"/>
</dbReference>
<dbReference type="GO" id="GO:0003796">
    <property type="term" value="F:lysozyme activity"/>
    <property type="evidence" value="ECO:0007669"/>
    <property type="project" value="UniProtKB-EC"/>
</dbReference>
<dbReference type="Gene3D" id="1.10.530.40">
    <property type="match status" value="1"/>
</dbReference>
<dbReference type="GO" id="GO:0031640">
    <property type="term" value="P:killing of cells of another organism"/>
    <property type="evidence" value="ECO:0007669"/>
    <property type="project" value="UniProtKB-KW"/>
</dbReference>
<sequence length="260" mass="28467">MDSLLPTTPQGVADRAIQAQVDALYAKGELAVNEWTRNAKPAAGWNLEAFLDFRSRATASVPQFPGAQVRTGWLDTAKPFVAEHEGNELRAYHGVLSSHRKAGKKYAEPGHNSIEEVSVGYGFNLQRKDARHVFKTELGLSDKEFDEVFNGQRMLTPAQAEKLLMFGLYEANAYLDRSLGPGVPLRDHERAALVSLIYNAGYSAVSRSGLLAAVKSGDRAEVARRILKFRTAGGALTERRRGEAALFLGAQAETFFASLK</sequence>
<keyword evidence="1 3" id="KW-0929">Antimicrobial</keyword>
<proteinExistence type="inferred from homology"/>
<accession>A0A2S5T942</accession>
<dbReference type="InterPro" id="IPR002196">
    <property type="entry name" value="Glyco_hydro_24"/>
</dbReference>
<name>A0A2S5T942_9BURK</name>
<evidence type="ECO:0000256" key="2">
    <source>
        <dbReference type="ARBA" id="ARBA00022638"/>
    </source>
</evidence>
<evidence type="ECO:0000256" key="3">
    <source>
        <dbReference type="RuleBase" id="RU003788"/>
    </source>
</evidence>
<keyword evidence="5" id="KW-1185">Reference proteome</keyword>
<dbReference type="PANTHER" id="PTHR38107:SF3">
    <property type="entry name" value="LYSOZYME RRRD-RELATED"/>
    <property type="match status" value="1"/>
</dbReference>
<comment type="similarity">
    <text evidence="3">Belongs to the glycosyl hydrolase 24 family.</text>
</comment>
<dbReference type="Proteomes" id="UP000239406">
    <property type="component" value="Unassembled WGS sequence"/>
</dbReference>
<dbReference type="EC" id="3.2.1.17" evidence="3"/>
<comment type="caution">
    <text evidence="4">The sequence shown here is derived from an EMBL/GenBank/DDBJ whole genome shotgun (WGS) entry which is preliminary data.</text>
</comment>
<comment type="catalytic activity">
    <reaction evidence="3">
        <text>Hydrolysis of (1-&gt;4)-beta-linkages between N-acetylmuramic acid and N-acetyl-D-glucosamine residues in a peptidoglycan and between N-acetyl-D-glucosamine residues in chitodextrins.</text>
        <dbReference type="EC" id="3.2.1.17"/>
    </reaction>
</comment>
<dbReference type="EMBL" id="PSNY01000001">
    <property type="protein sequence ID" value="PPE71479.1"/>
    <property type="molecule type" value="Genomic_DNA"/>
</dbReference>
<dbReference type="InterPro" id="IPR051018">
    <property type="entry name" value="Bacteriophage_GH24"/>
</dbReference>
<dbReference type="PANTHER" id="PTHR38107">
    <property type="match status" value="1"/>
</dbReference>
<reference evidence="4 5" key="1">
    <citation type="submission" date="2018-02" db="EMBL/GenBank/DDBJ databases">
        <title>Reclassifiation of [Polyangium] brachysporum DSM 7029 as Guopingzhaonella breviflexa gen. nov., sp. nov., a member of the family Comamonadaceae.</title>
        <authorList>
            <person name="Tang B."/>
        </authorList>
    </citation>
    <scope>NUCLEOTIDE SEQUENCE [LARGE SCALE GENOMIC DNA]</scope>
    <source>
        <strain evidence="4 5">DSM 15344</strain>
    </source>
</reference>
<dbReference type="SUPFAM" id="SSF53955">
    <property type="entry name" value="Lysozyme-like"/>
    <property type="match status" value="1"/>
</dbReference>